<keyword evidence="1" id="KW-1133">Transmembrane helix</keyword>
<protein>
    <submittedName>
        <fullName evidence="2">Uncharacterized membrane protein YhaH (DUF805 family)</fullName>
    </submittedName>
</protein>
<organism evidence="2 3">
    <name type="scientific">Antiquaquibacter oligotrophicus</name>
    <dbReference type="NCBI Taxonomy" id="2880260"/>
    <lineage>
        <taxon>Bacteria</taxon>
        <taxon>Bacillati</taxon>
        <taxon>Actinomycetota</taxon>
        <taxon>Actinomycetes</taxon>
        <taxon>Micrococcales</taxon>
        <taxon>Microbacteriaceae</taxon>
        <taxon>Antiquaquibacter</taxon>
    </lineage>
</organism>
<dbReference type="RefSeq" id="WP_322132773.1">
    <property type="nucleotide sequence ID" value="NZ_CP085036.1"/>
</dbReference>
<evidence type="ECO:0000313" key="3">
    <source>
        <dbReference type="Proteomes" id="UP001160142"/>
    </source>
</evidence>
<feature type="transmembrane region" description="Helical" evidence="1">
    <location>
        <begin position="110"/>
        <end position="132"/>
    </location>
</feature>
<dbReference type="InterPro" id="IPR008523">
    <property type="entry name" value="DUF805"/>
</dbReference>
<feature type="transmembrane region" description="Helical" evidence="1">
    <location>
        <begin position="38"/>
        <end position="58"/>
    </location>
</feature>
<keyword evidence="1" id="KW-0472">Membrane</keyword>
<proteinExistence type="predicted"/>
<name>A0ABT6KMR4_9MICO</name>
<sequence length="147" mass="15748">MTDTALSQPLYGASFGQAVSRFFKKYATVSGRASRSEYWWAALFNVLVSAVFAIILVIVLSTTGEQTSTGVRGTGPEIAVLVVWGIVVLGLIIPHIAVTVRRLHDGNFTGWLYLLNLIPSVGGIIVFILALLPSNPEGAKYDRAAGI</sequence>
<dbReference type="EMBL" id="JARXVQ010000001">
    <property type="protein sequence ID" value="MDH6180422.1"/>
    <property type="molecule type" value="Genomic_DNA"/>
</dbReference>
<keyword evidence="1" id="KW-0812">Transmembrane</keyword>
<comment type="caution">
    <text evidence="2">The sequence shown here is derived from an EMBL/GenBank/DDBJ whole genome shotgun (WGS) entry which is preliminary data.</text>
</comment>
<dbReference type="Pfam" id="PF05656">
    <property type="entry name" value="DUF805"/>
    <property type="match status" value="1"/>
</dbReference>
<evidence type="ECO:0000313" key="2">
    <source>
        <dbReference type="EMBL" id="MDH6180422.1"/>
    </source>
</evidence>
<gene>
    <name evidence="2" type="ORF">M2152_000604</name>
</gene>
<reference evidence="2 3" key="1">
    <citation type="submission" date="2023-04" db="EMBL/GenBank/DDBJ databases">
        <title>Genome Encyclopedia of Bacteria and Archaea VI: Functional Genomics of Type Strains.</title>
        <authorList>
            <person name="Whitman W."/>
        </authorList>
    </citation>
    <scope>NUCLEOTIDE SEQUENCE [LARGE SCALE GENOMIC DNA]</scope>
    <source>
        <strain evidence="2 3">SG_E_30_P1</strain>
    </source>
</reference>
<dbReference type="PANTHER" id="PTHR34980:SF2">
    <property type="entry name" value="INNER MEMBRANE PROTEIN YHAH-RELATED"/>
    <property type="match status" value="1"/>
</dbReference>
<accession>A0ABT6KMR4</accession>
<feature type="transmembrane region" description="Helical" evidence="1">
    <location>
        <begin position="78"/>
        <end position="98"/>
    </location>
</feature>
<dbReference type="PANTHER" id="PTHR34980">
    <property type="entry name" value="INNER MEMBRANE PROTEIN-RELATED-RELATED"/>
    <property type="match status" value="1"/>
</dbReference>
<evidence type="ECO:0000256" key="1">
    <source>
        <dbReference type="SAM" id="Phobius"/>
    </source>
</evidence>
<dbReference type="Proteomes" id="UP001160142">
    <property type="component" value="Unassembled WGS sequence"/>
</dbReference>
<keyword evidence="3" id="KW-1185">Reference proteome</keyword>